<dbReference type="Pfam" id="PF12311">
    <property type="entry name" value="DUF3632"/>
    <property type="match status" value="1"/>
</dbReference>
<proteinExistence type="predicted"/>
<gene>
    <name evidence="1" type="ORF">UCREL1_6828</name>
</gene>
<evidence type="ECO:0000313" key="1">
    <source>
        <dbReference type="EMBL" id="EMR66187.1"/>
    </source>
</evidence>
<reference evidence="2" key="1">
    <citation type="journal article" date="2013" name="Genome Announc.">
        <title>Draft genome sequence of the grapevine dieback fungus Eutypa lata UCR-EL1.</title>
        <authorList>
            <person name="Blanco-Ulate B."/>
            <person name="Rolshausen P.E."/>
            <person name="Cantu D."/>
        </authorList>
    </citation>
    <scope>NUCLEOTIDE SEQUENCE [LARGE SCALE GENOMIC DNA]</scope>
    <source>
        <strain evidence="2">UCR-EL1</strain>
    </source>
</reference>
<dbReference type="Proteomes" id="UP000012174">
    <property type="component" value="Unassembled WGS sequence"/>
</dbReference>
<evidence type="ECO:0000313" key="2">
    <source>
        <dbReference type="Proteomes" id="UP000012174"/>
    </source>
</evidence>
<dbReference type="KEGG" id="ela:UCREL1_6828"/>
<keyword evidence="2" id="KW-1185">Reference proteome</keyword>
<accession>M7SPP1</accession>
<dbReference type="InterPro" id="IPR022085">
    <property type="entry name" value="OpdG"/>
</dbReference>
<protein>
    <submittedName>
        <fullName evidence="1">Uncharacterized protein</fullName>
    </submittedName>
</protein>
<sequence>MNSFTQNIQTVTNHDIEAASAAKAPWETWIEEDILPEIDPVTNATTIKLLDVIRALLKAPDDDLEAASRAVAEYQSYFRSTYLDPESKDGWYLRNLPKNGSSLVDPLSSGTARQLWDQFKVNGSYGGQSEEEYKDWCNKWLSAAGFMARLLDLGVLGVPELTWVFCDLEDGLGQPSPARDGDRKELMGWQCQVAVAAQYILVAGHIIVEEIKCPTQRWVTPRTSDTWTAWAMALEKIACTSSEDGQWDLKAKARLAYDKMVELWLDVF</sequence>
<dbReference type="eggNOG" id="ENOG502T5A1">
    <property type="taxonomic scope" value="Eukaryota"/>
</dbReference>
<dbReference type="AlphaFoldDB" id="M7SPP1"/>
<name>M7SPP1_EUTLA</name>
<dbReference type="OrthoDB" id="3350591at2759"/>
<dbReference type="EMBL" id="KB706696">
    <property type="protein sequence ID" value="EMR66187.1"/>
    <property type="molecule type" value="Genomic_DNA"/>
</dbReference>
<organism evidence="1 2">
    <name type="scientific">Eutypa lata (strain UCR-EL1)</name>
    <name type="common">Grapevine dieback disease fungus</name>
    <name type="synonym">Eutypa armeniacae</name>
    <dbReference type="NCBI Taxonomy" id="1287681"/>
    <lineage>
        <taxon>Eukaryota</taxon>
        <taxon>Fungi</taxon>
        <taxon>Dikarya</taxon>
        <taxon>Ascomycota</taxon>
        <taxon>Pezizomycotina</taxon>
        <taxon>Sordariomycetes</taxon>
        <taxon>Xylariomycetidae</taxon>
        <taxon>Xylariales</taxon>
        <taxon>Diatrypaceae</taxon>
        <taxon>Eutypa</taxon>
    </lineage>
</organism>
<dbReference type="HOGENOM" id="CLU_092154_0_0_1"/>